<dbReference type="SUPFAM" id="SSF54211">
    <property type="entry name" value="Ribosomal protein S5 domain 2-like"/>
    <property type="match status" value="1"/>
</dbReference>
<evidence type="ECO:0000256" key="1">
    <source>
        <dbReference type="ARBA" id="ARBA00022694"/>
    </source>
</evidence>
<dbReference type="Gene3D" id="3.30.230.10">
    <property type="match status" value="1"/>
</dbReference>
<accession>A0ABW5UVV4</accession>
<dbReference type="EMBL" id="JBHUNE010000003">
    <property type="protein sequence ID" value="MFD2757544.1"/>
    <property type="molecule type" value="Genomic_DNA"/>
</dbReference>
<keyword evidence="3 6" id="KW-0255">Endonuclease</keyword>
<sequence length="135" mass="14837">MLARANRVTSGADYRRISRRGRRANAAGLVAIGEANRDSATPTRFGFIITKRVGVAVVRNRTRRRLKAITHELLLLLPTGASFVIRVFPEAASFSYEQLRRETRRAVLDSAGRLGMHTSGVEADDEFCSCSDATG</sequence>
<evidence type="ECO:0000256" key="4">
    <source>
        <dbReference type="ARBA" id="ARBA00022801"/>
    </source>
</evidence>
<dbReference type="NCBIfam" id="TIGR00188">
    <property type="entry name" value="rnpA"/>
    <property type="match status" value="1"/>
</dbReference>
<reference evidence="9" key="1">
    <citation type="journal article" date="2019" name="Int. J. Syst. Evol. Microbiol.">
        <title>The Global Catalogue of Microorganisms (GCM) 10K type strain sequencing project: providing services to taxonomists for standard genome sequencing and annotation.</title>
        <authorList>
            <consortium name="The Broad Institute Genomics Platform"/>
            <consortium name="The Broad Institute Genome Sequencing Center for Infectious Disease"/>
            <person name="Wu L."/>
            <person name="Ma J."/>
        </authorList>
    </citation>
    <scope>NUCLEOTIDE SEQUENCE [LARGE SCALE GENOMIC DNA]</scope>
    <source>
        <strain evidence="9">TISTR 1514</strain>
    </source>
</reference>
<comment type="function">
    <text evidence="6">RNaseP catalyzes the removal of the 5'-leader sequence from pre-tRNA to produce the mature 5'-terminus. It can also cleave other RNA substrates such as 4.5S RNA. The protein component plays an auxiliary but essential role in vivo by binding to the 5'-leader sequence and broadening the substrate specificity of the ribozyme.</text>
</comment>
<dbReference type="InterPro" id="IPR020568">
    <property type="entry name" value="Ribosomal_Su5_D2-typ_SF"/>
</dbReference>
<keyword evidence="2 6" id="KW-0540">Nuclease</keyword>
<protein>
    <recommendedName>
        <fullName evidence="6 7">Ribonuclease P protein component</fullName>
        <shortName evidence="6">RNase P protein</shortName>
        <shortName evidence="6">RNaseP protein</shortName>
        <ecNumber evidence="6 7">3.1.26.5</ecNumber>
    </recommendedName>
    <alternativeName>
        <fullName evidence="6">Protein C5</fullName>
    </alternativeName>
</protein>
<evidence type="ECO:0000313" key="9">
    <source>
        <dbReference type="Proteomes" id="UP001597492"/>
    </source>
</evidence>
<keyword evidence="1 6" id="KW-0819">tRNA processing</keyword>
<keyword evidence="4 6" id="KW-0378">Hydrolase</keyword>
<evidence type="ECO:0000313" key="8">
    <source>
        <dbReference type="EMBL" id="MFD2757544.1"/>
    </source>
</evidence>
<dbReference type="InterPro" id="IPR000100">
    <property type="entry name" value="RNase_P"/>
</dbReference>
<dbReference type="InterPro" id="IPR014721">
    <property type="entry name" value="Ribsml_uS5_D2-typ_fold_subgr"/>
</dbReference>
<dbReference type="RefSeq" id="WP_019618089.1">
    <property type="nucleotide sequence ID" value="NZ_JBHUNE010000003.1"/>
</dbReference>
<comment type="caution">
    <text evidence="8">The sequence shown here is derived from an EMBL/GenBank/DDBJ whole genome shotgun (WGS) entry which is preliminary data.</text>
</comment>
<dbReference type="Pfam" id="PF00825">
    <property type="entry name" value="Ribonuclease_P"/>
    <property type="match status" value="1"/>
</dbReference>
<comment type="catalytic activity">
    <reaction evidence="6">
        <text>Endonucleolytic cleavage of RNA, removing 5'-extranucleotides from tRNA precursor.</text>
        <dbReference type="EC" id="3.1.26.5"/>
    </reaction>
</comment>
<evidence type="ECO:0000256" key="3">
    <source>
        <dbReference type="ARBA" id="ARBA00022759"/>
    </source>
</evidence>
<keyword evidence="9" id="KW-1185">Reference proteome</keyword>
<dbReference type="EC" id="3.1.26.5" evidence="6 7"/>
<dbReference type="HAMAP" id="MF_00227">
    <property type="entry name" value="RNase_P"/>
    <property type="match status" value="1"/>
</dbReference>
<name>A0ABW5UVV4_9MICO</name>
<proteinExistence type="inferred from homology"/>
<comment type="subunit">
    <text evidence="6">Consists of a catalytic RNA component (M1 or rnpB) and a protein subunit.</text>
</comment>
<organism evidence="8 9">
    <name type="scientific">Gulosibacter faecalis</name>
    <dbReference type="NCBI Taxonomy" id="272240"/>
    <lineage>
        <taxon>Bacteria</taxon>
        <taxon>Bacillati</taxon>
        <taxon>Actinomycetota</taxon>
        <taxon>Actinomycetes</taxon>
        <taxon>Micrococcales</taxon>
        <taxon>Microbacteriaceae</taxon>
        <taxon>Gulosibacter</taxon>
    </lineage>
</organism>
<dbReference type="Proteomes" id="UP001597492">
    <property type="component" value="Unassembled WGS sequence"/>
</dbReference>
<comment type="similarity">
    <text evidence="6">Belongs to the RnpA family.</text>
</comment>
<gene>
    <name evidence="6 8" type="primary">rnpA</name>
    <name evidence="8" type="ORF">ACFSW7_04020</name>
</gene>
<dbReference type="GO" id="GO:0004526">
    <property type="term" value="F:ribonuclease P activity"/>
    <property type="evidence" value="ECO:0007669"/>
    <property type="project" value="UniProtKB-EC"/>
</dbReference>
<evidence type="ECO:0000256" key="2">
    <source>
        <dbReference type="ARBA" id="ARBA00022722"/>
    </source>
</evidence>
<evidence type="ECO:0000256" key="6">
    <source>
        <dbReference type="HAMAP-Rule" id="MF_00227"/>
    </source>
</evidence>
<evidence type="ECO:0000256" key="7">
    <source>
        <dbReference type="NCBIfam" id="TIGR00188"/>
    </source>
</evidence>
<dbReference type="PANTHER" id="PTHR33992:SF1">
    <property type="entry name" value="RIBONUCLEASE P PROTEIN COMPONENT"/>
    <property type="match status" value="1"/>
</dbReference>
<keyword evidence="5 6" id="KW-0694">RNA-binding</keyword>
<evidence type="ECO:0000256" key="5">
    <source>
        <dbReference type="ARBA" id="ARBA00022884"/>
    </source>
</evidence>
<dbReference type="PANTHER" id="PTHR33992">
    <property type="entry name" value="RIBONUCLEASE P PROTEIN COMPONENT"/>
    <property type="match status" value="1"/>
</dbReference>